<protein>
    <submittedName>
        <fullName evidence="2">Uncharacterized protein</fullName>
    </submittedName>
</protein>
<gene>
    <name evidence="2" type="ORF">JMJ35_010397</name>
</gene>
<name>A0AA39V1J3_9LECA</name>
<evidence type="ECO:0000313" key="2">
    <source>
        <dbReference type="EMBL" id="KAK0507359.1"/>
    </source>
</evidence>
<organism evidence="2 3">
    <name type="scientific">Cladonia borealis</name>
    <dbReference type="NCBI Taxonomy" id="184061"/>
    <lineage>
        <taxon>Eukaryota</taxon>
        <taxon>Fungi</taxon>
        <taxon>Dikarya</taxon>
        <taxon>Ascomycota</taxon>
        <taxon>Pezizomycotina</taxon>
        <taxon>Lecanoromycetes</taxon>
        <taxon>OSLEUM clade</taxon>
        <taxon>Lecanoromycetidae</taxon>
        <taxon>Lecanorales</taxon>
        <taxon>Lecanorineae</taxon>
        <taxon>Cladoniaceae</taxon>
        <taxon>Cladonia</taxon>
    </lineage>
</organism>
<keyword evidence="3" id="KW-1185">Reference proteome</keyword>
<feature type="chain" id="PRO_5041355801" evidence="1">
    <location>
        <begin position="21"/>
        <end position="202"/>
    </location>
</feature>
<proteinExistence type="predicted"/>
<reference evidence="2" key="1">
    <citation type="submission" date="2023-03" db="EMBL/GenBank/DDBJ databases">
        <title>Complete genome of Cladonia borealis.</title>
        <authorList>
            <person name="Park H."/>
        </authorList>
    </citation>
    <scope>NUCLEOTIDE SEQUENCE</scope>
    <source>
        <strain evidence="2">ANT050790</strain>
    </source>
</reference>
<sequence length="202" mass="21865">MLLFVATIIATFLFQTCSKAFTYPPAETHDLNAVTRRADSLLPTSPSLLNASSLTTHTHPVHCFPQGENKTSLAGCRPTLNRIRSFPGYRMRQLFRMARYPLFPNKPPVIIHDPGADCAIGVACLLPFRDDVFSWEQVRAAALAVAVECEDSYGYGGWTSVGQGVGWDIRVLGFVEDAGGVNGTVLGEEVDGMASTNLVADS</sequence>
<comment type="caution">
    <text evidence="2">The sequence shown here is derived from an EMBL/GenBank/DDBJ whole genome shotgun (WGS) entry which is preliminary data.</text>
</comment>
<feature type="signal peptide" evidence="1">
    <location>
        <begin position="1"/>
        <end position="20"/>
    </location>
</feature>
<evidence type="ECO:0000313" key="3">
    <source>
        <dbReference type="Proteomes" id="UP001166286"/>
    </source>
</evidence>
<accession>A0AA39V1J3</accession>
<evidence type="ECO:0000256" key="1">
    <source>
        <dbReference type="SAM" id="SignalP"/>
    </source>
</evidence>
<keyword evidence="1" id="KW-0732">Signal</keyword>
<dbReference type="EMBL" id="JAFEKC020000024">
    <property type="protein sequence ID" value="KAK0507359.1"/>
    <property type="molecule type" value="Genomic_DNA"/>
</dbReference>
<dbReference type="Proteomes" id="UP001166286">
    <property type="component" value="Unassembled WGS sequence"/>
</dbReference>
<dbReference type="AlphaFoldDB" id="A0AA39V1J3"/>